<sequence>MVIVVLGTIVILASPSWRGSRIKSELDSDTRTLVDTLKRAQNNATTGEGFTNWGVRFDNTGPTPFFQLFSGPNWTSGNKYEYFPLTFGVMFASPASGAAEEITFDLRTGKRTAGTSSIVIRNVDNTSLTRTIYVSSEGAVSTN</sequence>
<dbReference type="EMBL" id="MHSR01000018">
    <property type="protein sequence ID" value="OHA46260.1"/>
    <property type="molecule type" value="Genomic_DNA"/>
</dbReference>
<comment type="caution">
    <text evidence="1">The sequence shown here is derived from an EMBL/GenBank/DDBJ whole genome shotgun (WGS) entry which is preliminary data.</text>
</comment>
<gene>
    <name evidence="1" type="ORF">A2828_00800</name>
</gene>
<name>A0A1G2PD36_9BACT</name>
<reference evidence="1 2" key="1">
    <citation type="journal article" date="2016" name="Nat. Commun.">
        <title>Thousands of microbial genomes shed light on interconnected biogeochemical processes in an aquifer system.</title>
        <authorList>
            <person name="Anantharaman K."/>
            <person name="Brown C.T."/>
            <person name="Hug L.A."/>
            <person name="Sharon I."/>
            <person name="Castelle C.J."/>
            <person name="Probst A.J."/>
            <person name="Thomas B.C."/>
            <person name="Singh A."/>
            <person name="Wilkins M.J."/>
            <person name="Karaoz U."/>
            <person name="Brodie E.L."/>
            <person name="Williams K.H."/>
            <person name="Hubbard S.S."/>
            <person name="Banfield J.F."/>
        </authorList>
    </citation>
    <scope>NUCLEOTIDE SEQUENCE [LARGE SCALE GENOMIC DNA]</scope>
</reference>
<dbReference type="Proteomes" id="UP000178869">
    <property type="component" value="Unassembled WGS sequence"/>
</dbReference>
<accession>A0A1G2PD36</accession>
<evidence type="ECO:0000313" key="2">
    <source>
        <dbReference type="Proteomes" id="UP000178869"/>
    </source>
</evidence>
<protein>
    <recommendedName>
        <fullName evidence="3">General secretion pathway GspH domain-containing protein</fullName>
    </recommendedName>
</protein>
<organism evidence="1 2">
    <name type="scientific">Candidatus Terrybacteria bacterium RIFCSPHIGHO2_01_FULL_43_35</name>
    <dbReference type="NCBI Taxonomy" id="1802361"/>
    <lineage>
        <taxon>Bacteria</taxon>
        <taxon>Candidatus Terryibacteriota</taxon>
    </lineage>
</organism>
<dbReference type="AlphaFoldDB" id="A0A1G2PD36"/>
<evidence type="ECO:0008006" key="3">
    <source>
        <dbReference type="Google" id="ProtNLM"/>
    </source>
</evidence>
<proteinExistence type="predicted"/>
<evidence type="ECO:0000313" key="1">
    <source>
        <dbReference type="EMBL" id="OHA46260.1"/>
    </source>
</evidence>